<gene>
    <name evidence="2" type="ORF">QBC46DRAFT_451796</name>
</gene>
<dbReference type="InterPro" id="IPR056681">
    <property type="entry name" value="DUF7779"/>
</dbReference>
<dbReference type="Gene3D" id="3.40.50.300">
    <property type="entry name" value="P-loop containing nucleotide triphosphate hydrolases"/>
    <property type="match status" value="1"/>
</dbReference>
<evidence type="ECO:0000313" key="3">
    <source>
        <dbReference type="Proteomes" id="UP001303473"/>
    </source>
</evidence>
<dbReference type="PANTHER" id="PTHR35205:SF1">
    <property type="entry name" value="ZU5 DOMAIN-CONTAINING PROTEIN"/>
    <property type="match status" value="1"/>
</dbReference>
<dbReference type="GO" id="GO:0016787">
    <property type="term" value="F:hydrolase activity"/>
    <property type="evidence" value="ECO:0007669"/>
    <property type="project" value="UniProtKB-KW"/>
</dbReference>
<evidence type="ECO:0000259" key="1">
    <source>
        <dbReference type="Pfam" id="PF25000"/>
    </source>
</evidence>
<dbReference type="Gene3D" id="1.25.40.10">
    <property type="entry name" value="Tetratricopeptide repeat domain"/>
    <property type="match status" value="1"/>
</dbReference>
<dbReference type="InterPro" id="IPR019734">
    <property type="entry name" value="TPR_rpt"/>
</dbReference>
<dbReference type="PANTHER" id="PTHR35205">
    <property type="entry name" value="NB-ARC AND TPR DOMAIN PROTEIN"/>
    <property type="match status" value="1"/>
</dbReference>
<dbReference type="InterPro" id="IPR011990">
    <property type="entry name" value="TPR-like_helical_dom_sf"/>
</dbReference>
<dbReference type="SMART" id="SM00028">
    <property type="entry name" value="TPR"/>
    <property type="match status" value="3"/>
</dbReference>
<organism evidence="2 3">
    <name type="scientific">Diplogelasinospora grovesii</name>
    <dbReference type="NCBI Taxonomy" id="303347"/>
    <lineage>
        <taxon>Eukaryota</taxon>
        <taxon>Fungi</taxon>
        <taxon>Dikarya</taxon>
        <taxon>Ascomycota</taxon>
        <taxon>Pezizomycotina</taxon>
        <taxon>Sordariomycetes</taxon>
        <taxon>Sordariomycetidae</taxon>
        <taxon>Sordariales</taxon>
        <taxon>Diplogelasinosporaceae</taxon>
        <taxon>Diplogelasinospora</taxon>
    </lineage>
</organism>
<comment type="caution">
    <text evidence="2">The sequence shown here is derived from an EMBL/GenBank/DDBJ whole genome shotgun (WGS) entry which is preliminary data.</text>
</comment>
<dbReference type="SUPFAM" id="SSF52540">
    <property type="entry name" value="P-loop containing nucleoside triphosphate hydrolases"/>
    <property type="match status" value="1"/>
</dbReference>
<proteinExistence type="predicted"/>
<dbReference type="EMBL" id="MU853848">
    <property type="protein sequence ID" value="KAK3937673.1"/>
    <property type="molecule type" value="Genomic_DNA"/>
</dbReference>
<keyword evidence="3" id="KW-1185">Reference proteome</keyword>
<protein>
    <submittedName>
        <fullName evidence="2">P-loop containing nucleoside triphosphate hydrolase protein</fullName>
    </submittedName>
</protein>
<accession>A0AAN6N4K5</accession>
<sequence length="756" mass="84914">MSSNAIATGRPGRVFHARLPCHFPTPDPSPTFVGRDDILSTLDDELLPRAGNERARGPQTFALCGIGGIGKSEIALQFMRRRRGSFDATFFISAENPDTFDKAFSDMALKLELLTRKKAQDRQASIRTTVREWLSKPCRKSADTTAGYAKWLLVLDNVGSGSLRVLRECIPLGGPGSILLTSRDPGAKHYLFPDAPRGLDLGPLAEEAAAGLLQRRSTGQTGNPDAALPLVRRLDCLPAAIVHAADFIKAKGGTSEKYLKRYEIEISLPWSEAEGVCARTLGRRWKLESLPGLLSVLALLDCDIRESLLRLNNTSGQPVIADPESACNNLAGQSLIRRSGDGEKKTLSIHQVVQDAARQMMGPSEFRRAFETSLALLDAGAADVAAPHVVSLFRHFPTLEKKQTELQPLSLKTFMKLVVRAAMYEPQHPFSCVLSTNPFRMGEQYADILMSLSSAYHCIGNGFKGMFYAKLHFDQRKSDSDVLSLEMAYAEFLLALLLNGEFGKAEQMASDARKILMATEEFKKGEFWPQWVDFHLSWAAIGEGRAKEARRLMEGLLKWRQEKYGEKDVKSVKSMKTAYAYQILGVVEEKADMIDKAIKNWEISLNIYKRTEGEHSFRTNQVRVKLGEYYGQRGRHGEAVKLFETALEYFGKGGYYKAERARTLFKKSQFLERDMEDKTGAKKARREAEEVWYAARIEYCYNGAQFLDKMGNKVAAEKFWTEAKELEDTFRQRGARKKVDNLKLRDFDNIVMIMSR</sequence>
<keyword evidence="2" id="KW-0378">Hydrolase</keyword>
<feature type="domain" description="DUF7779" evidence="1">
    <location>
        <begin position="292"/>
        <end position="365"/>
    </location>
</feature>
<name>A0AAN6N4K5_9PEZI</name>
<reference evidence="3" key="1">
    <citation type="journal article" date="2023" name="Mol. Phylogenet. Evol.">
        <title>Genome-scale phylogeny and comparative genomics of the fungal order Sordariales.</title>
        <authorList>
            <person name="Hensen N."/>
            <person name="Bonometti L."/>
            <person name="Westerberg I."/>
            <person name="Brannstrom I.O."/>
            <person name="Guillou S."/>
            <person name="Cros-Aarteil S."/>
            <person name="Calhoun S."/>
            <person name="Haridas S."/>
            <person name="Kuo A."/>
            <person name="Mondo S."/>
            <person name="Pangilinan J."/>
            <person name="Riley R."/>
            <person name="LaButti K."/>
            <person name="Andreopoulos B."/>
            <person name="Lipzen A."/>
            <person name="Chen C."/>
            <person name="Yan M."/>
            <person name="Daum C."/>
            <person name="Ng V."/>
            <person name="Clum A."/>
            <person name="Steindorff A."/>
            <person name="Ohm R.A."/>
            <person name="Martin F."/>
            <person name="Silar P."/>
            <person name="Natvig D.O."/>
            <person name="Lalanne C."/>
            <person name="Gautier V."/>
            <person name="Ament-Velasquez S.L."/>
            <person name="Kruys A."/>
            <person name="Hutchinson M.I."/>
            <person name="Powell A.J."/>
            <person name="Barry K."/>
            <person name="Miller A.N."/>
            <person name="Grigoriev I.V."/>
            <person name="Debuchy R."/>
            <person name="Gladieux P."/>
            <person name="Hiltunen Thoren M."/>
            <person name="Johannesson H."/>
        </authorList>
    </citation>
    <scope>NUCLEOTIDE SEQUENCE [LARGE SCALE GENOMIC DNA]</scope>
    <source>
        <strain evidence="3">CBS 340.73</strain>
    </source>
</reference>
<dbReference type="InterPro" id="IPR027417">
    <property type="entry name" value="P-loop_NTPase"/>
</dbReference>
<dbReference type="SUPFAM" id="SSF48452">
    <property type="entry name" value="TPR-like"/>
    <property type="match status" value="1"/>
</dbReference>
<dbReference type="Proteomes" id="UP001303473">
    <property type="component" value="Unassembled WGS sequence"/>
</dbReference>
<dbReference type="Pfam" id="PF25000">
    <property type="entry name" value="DUF7779"/>
    <property type="match status" value="1"/>
</dbReference>
<dbReference type="Pfam" id="PF13424">
    <property type="entry name" value="TPR_12"/>
    <property type="match status" value="1"/>
</dbReference>
<evidence type="ECO:0000313" key="2">
    <source>
        <dbReference type="EMBL" id="KAK3937673.1"/>
    </source>
</evidence>
<dbReference type="AlphaFoldDB" id="A0AAN6N4K5"/>